<keyword evidence="3" id="KW-0418">Kinase</keyword>
<accession>A0A9X3YPH7</accession>
<keyword evidence="1" id="KW-0812">Transmembrane</keyword>
<dbReference type="RefSeq" id="WP_263543015.1">
    <property type="nucleotide sequence ID" value="NZ_JAOVZO020000023.1"/>
</dbReference>
<feature type="transmembrane region" description="Helical" evidence="1">
    <location>
        <begin position="118"/>
        <end position="138"/>
    </location>
</feature>
<dbReference type="Gene3D" id="3.30.565.10">
    <property type="entry name" value="Histidine kinase-like ATPase, C-terminal domain"/>
    <property type="match status" value="1"/>
</dbReference>
<dbReference type="InterPro" id="IPR036890">
    <property type="entry name" value="HATPase_C_sf"/>
</dbReference>
<keyword evidence="1" id="KW-1133">Transmembrane helix</keyword>
<evidence type="ECO:0000256" key="1">
    <source>
        <dbReference type="SAM" id="Phobius"/>
    </source>
</evidence>
<keyword evidence="1" id="KW-0472">Membrane</keyword>
<reference evidence="3" key="1">
    <citation type="submission" date="2023-02" db="EMBL/GenBank/DDBJ databases">
        <title>Tahibacter soli sp. nov. isolated from soil.</title>
        <authorList>
            <person name="Baek J.H."/>
            <person name="Lee J.K."/>
            <person name="Choi D.G."/>
            <person name="Jeon C.O."/>
        </authorList>
    </citation>
    <scope>NUCLEOTIDE SEQUENCE</scope>
    <source>
        <strain evidence="3">BL</strain>
    </source>
</reference>
<dbReference type="InterPro" id="IPR050640">
    <property type="entry name" value="Bact_2-comp_sensor_kinase"/>
</dbReference>
<feature type="transmembrane region" description="Helical" evidence="1">
    <location>
        <begin position="77"/>
        <end position="98"/>
    </location>
</feature>
<keyword evidence="4" id="KW-1185">Reference proteome</keyword>
<proteinExistence type="predicted"/>
<feature type="domain" description="Signal transduction histidine kinase internal region" evidence="2">
    <location>
        <begin position="161"/>
        <end position="241"/>
    </location>
</feature>
<feature type="transmembrane region" description="Helical" evidence="1">
    <location>
        <begin position="15"/>
        <end position="38"/>
    </location>
</feature>
<dbReference type="Pfam" id="PF06580">
    <property type="entry name" value="His_kinase"/>
    <property type="match status" value="1"/>
</dbReference>
<dbReference type="Proteomes" id="UP001139971">
    <property type="component" value="Unassembled WGS sequence"/>
</dbReference>
<evidence type="ECO:0000313" key="4">
    <source>
        <dbReference type="Proteomes" id="UP001139971"/>
    </source>
</evidence>
<evidence type="ECO:0000259" key="2">
    <source>
        <dbReference type="Pfam" id="PF06580"/>
    </source>
</evidence>
<evidence type="ECO:0000313" key="3">
    <source>
        <dbReference type="EMBL" id="MDC8015999.1"/>
    </source>
</evidence>
<dbReference type="PANTHER" id="PTHR34220:SF9">
    <property type="entry name" value="SIGNAL TRANSDUCTION HISTIDINE KINASE INTERNAL REGION DOMAIN-CONTAINING PROTEIN"/>
    <property type="match status" value="1"/>
</dbReference>
<feature type="transmembrane region" description="Helical" evidence="1">
    <location>
        <begin position="44"/>
        <end position="65"/>
    </location>
</feature>
<sequence>MNTPTAPRENPDRSFATLLVASWGACVLVSALGTLPNFAYPTYVLYRVVLTIACLACSLPLLIVCRWLYAHAAIGRALAAALTFAYVLAYLCAAGSEAFDRWLDPPGMGAKSLWFESLSGAIGAWALLGGIVGLYFGFRYYTAAQEARERLIAATALAREAELRALRYQIQPHFIFNTLNAISTLVYTQQTAHATRMIARFGDFLRLTLDADVTREVRVAEELELTLGYLDIERVRLGDRLDVRPDVDPASLDLGMPPLLLQPLVENAIRHGIAPSRRACRLDIAIRRDGERLVLTVANDGVDLVEPVRYGVGLSNVAGRLRHLYDDDFRLVLSRPPGGGGAARVELPARPIAAERDA</sequence>
<comment type="caution">
    <text evidence="3">The sequence shown here is derived from an EMBL/GenBank/DDBJ whole genome shotgun (WGS) entry which is preliminary data.</text>
</comment>
<dbReference type="PANTHER" id="PTHR34220">
    <property type="entry name" value="SENSOR HISTIDINE KINASE YPDA"/>
    <property type="match status" value="1"/>
</dbReference>
<dbReference type="GO" id="GO:0016020">
    <property type="term" value="C:membrane"/>
    <property type="evidence" value="ECO:0007669"/>
    <property type="project" value="InterPro"/>
</dbReference>
<name>A0A9X3YPH7_9GAMM</name>
<dbReference type="EMBL" id="JAOVZO020000023">
    <property type="protein sequence ID" value="MDC8015999.1"/>
    <property type="molecule type" value="Genomic_DNA"/>
</dbReference>
<dbReference type="GO" id="GO:0000155">
    <property type="term" value="F:phosphorelay sensor kinase activity"/>
    <property type="evidence" value="ECO:0007669"/>
    <property type="project" value="InterPro"/>
</dbReference>
<dbReference type="InterPro" id="IPR010559">
    <property type="entry name" value="Sig_transdc_His_kin_internal"/>
</dbReference>
<gene>
    <name evidence="3" type="ORF">OD750_026030</name>
</gene>
<dbReference type="AlphaFoldDB" id="A0A9X3YPH7"/>
<protein>
    <submittedName>
        <fullName evidence="3">Histidine kinase</fullName>
    </submittedName>
</protein>
<keyword evidence="3" id="KW-0808">Transferase</keyword>
<dbReference type="SUPFAM" id="SSF55874">
    <property type="entry name" value="ATPase domain of HSP90 chaperone/DNA topoisomerase II/histidine kinase"/>
    <property type="match status" value="1"/>
</dbReference>
<organism evidence="3 4">
    <name type="scientific">Tahibacter soli</name>
    <dbReference type="NCBI Taxonomy" id="2983605"/>
    <lineage>
        <taxon>Bacteria</taxon>
        <taxon>Pseudomonadati</taxon>
        <taxon>Pseudomonadota</taxon>
        <taxon>Gammaproteobacteria</taxon>
        <taxon>Lysobacterales</taxon>
        <taxon>Rhodanobacteraceae</taxon>
        <taxon>Tahibacter</taxon>
    </lineage>
</organism>